<feature type="transmembrane region" description="Helical" evidence="1">
    <location>
        <begin position="142"/>
        <end position="164"/>
    </location>
</feature>
<feature type="transmembrane region" description="Helical" evidence="1">
    <location>
        <begin position="55"/>
        <end position="73"/>
    </location>
</feature>
<evidence type="ECO:0000313" key="3">
    <source>
        <dbReference type="Proteomes" id="UP000229847"/>
    </source>
</evidence>
<feature type="transmembrane region" description="Helical" evidence="1">
    <location>
        <begin position="176"/>
        <end position="194"/>
    </location>
</feature>
<accession>A0A2H0BII7</accession>
<proteinExistence type="predicted"/>
<feature type="transmembrane region" description="Helical" evidence="1">
    <location>
        <begin position="28"/>
        <end position="49"/>
    </location>
</feature>
<evidence type="ECO:0000256" key="1">
    <source>
        <dbReference type="SAM" id="Phobius"/>
    </source>
</evidence>
<feature type="transmembrane region" description="Helical" evidence="1">
    <location>
        <begin position="109"/>
        <end position="130"/>
    </location>
</feature>
<dbReference type="AlphaFoldDB" id="A0A2H0BII7"/>
<evidence type="ECO:0000313" key="2">
    <source>
        <dbReference type="EMBL" id="PIP57369.1"/>
    </source>
</evidence>
<name>A0A2H0BII7_9BACT</name>
<sequence length="197" mass="22548">MNWLINSAGIILFLFLFWKRLKDDYSSNIVFSVSFFVLLGTCLGYLISAYFFPRWFFWFEAFGAFLGFAAGIIRFNTRFFETYEALFISFMPWITLFYLAELIKKPSLGIAVVAFLNFGLILLFDFISIRYKNFAWYKSGKIGLAGLLTSGVFFLTRAAIATLFPSVLSFSGRSEIVLSGVCAFTIFLLIYNLSKET</sequence>
<keyword evidence="1" id="KW-1133">Transmembrane helix</keyword>
<feature type="transmembrane region" description="Helical" evidence="1">
    <location>
        <begin position="85"/>
        <end position="103"/>
    </location>
</feature>
<protein>
    <submittedName>
        <fullName evidence="2">Uncharacterized protein</fullName>
    </submittedName>
</protein>
<keyword evidence="1" id="KW-0812">Transmembrane</keyword>
<dbReference type="EMBL" id="PCSW01000105">
    <property type="protein sequence ID" value="PIP57369.1"/>
    <property type="molecule type" value="Genomic_DNA"/>
</dbReference>
<feature type="transmembrane region" description="Helical" evidence="1">
    <location>
        <begin position="6"/>
        <end position="21"/>
    </location>
</feature>
<dbReference type="Proteomes" id="UP000229847">
    <property type="component" value="Unassembled WGS sequence"/>
</dbReference>
<keyword evidence="1" id="KW-0472">Membrane</keyword>
<comment type="caution">
    <text evidence="2">The sequence shown here is derived from an EMBL/GenBank/DDBJ whole genome shotgun (WGS) entry which is preliminary data.</text>
</comment>
<gene>
    <name evidence="2" type="ORF">COX03_03480</name>
</gene>
<organism evidence="2 3">
    <name type="scientific">Candidatus Woesebacteria bacterium CG22_combo_CG10-13_8_21_14_all_39_10</name>
    <dbReference type="NCBI Taxonomy" id="1975059"/>
    <lineage>
        <taxon>Bacteria</taxon>
        <taxon>Candidatus Woeseibacteriota</taxon>
    </lineage>
</organism>
<reference evidence="2 3" key="1">
    <citation type="submission" date="2017-09" db="EMBL/GenBank/DDBJ databases">
        <title>Depth-based differentiation of microbial function through sediment-hosted aquifers and enrichment of novel symbionts in the deep terrestrial subsurface.</title>
        <authorList>
            <person name="Probst A.J."/>
            <person name="Ladd B."/>
            <person name="Jarett J.K."/>
            <person name="Geller-Mcgrath D.E."/>
            <person name="Sieber C.M."/>
            <person name="Emerson J.B."/>
            <person name="Anantharaman K."/>
            <person name="Thomas B.C."/>
            <person name="Malmstrom R."/>
            <person name="Stieglmeier M."/>
            <person name="Klingl A."/>
            <person name="Woyke T."/>
            <person name="Ryan C.M."/>
            <person name="Banfield J.F."/>
        </authorList>
    </citation>
    <scope>NUCLEOTIDE SEQUENCE [LARGE SCALE GENOMIC DNA]</scope>
    <source>
        <strain evidence="2">CG22_combo_CG10-13_8_21_14_all_39_10</strain>
    </source>
</reference>